<comment type="subcellular location">
    <subcellularLocation>
        <location evidence="2">Cell membrane</location>
        <topology evidence="2">Lipid-anchor</topology>
        <topology evidence="2">GPI-anchor</topology>
    </subcellularLocation>
</comment>
<evidence type="ECO:0000256" key="8">
    <source>
        <dbReference type="ARBA" id="ARBA00023285"/>
    </source>
</evidence>
<evidence type="ECO:0000256" key="6">
    <source>
        <dbReference type="ARBA" id="ARBA00023136"/>
    </source>
</evidence>
<evidence type="ECO:0000313" key="17">
    <source>
        <dbReference type="Proteomes" id="UP000054988"/>
    </source>
</evidence>
<dbReference type="GO" id="GO:0006032">
    <property type="term" value="P:chitin catabolic process"/>
    <property type="evidence" value="ECO:0007669"/>
    <property type="project" value="UniProtKB-KW"/>
</dbReference>
<dbReference type="GO" id="GO:0005886">
    <property type="term" value="C:plasma membrane"/>
    <property type="evidence" value="ECO:0007669"/>
    <property type="project" value="UniProtKB-SubCell"/>
</dbReference>
<dbReference type="PROSITE" id="PS51677">
    <property type="entry name" value="NODB"/>
    <property type="match status" value="1"/>
</dbReference>
<evidence type="ECO:0000256" key="9">
    <source>
        <dbReference type="ARBA" id="ARBA00023288"/>
    </source>
</evidence>
<evidence type="ECO:0000256" key="10">
    <source>
        <dbReference type="ARBA" id="ARBA00023316"/>
    </source>
</evidence>
<dbReference type="Proteomes" id="UP000054988">
    <property type="component" value="Unassembled WGS sequence"/>
</dbReference>
<evidence type="ECO:0000256" key="5">
    <source>
        <dbReference type="ARBA" id="ARBA00023024"/>
    </source>
</evidence>
<keyword evidence="3" id="KW-1003">Cell membrane</keyword>
<sequence>MIVTRSFAAVALVSLLKFVSAADRSTVAEQAALTDPVEQCKPYNYPSVVSQIANFPKVWATATIPTTDTAARAKFDAIFSSIPKIAPKGNISATLLTYDRVNDPDCWWTAGGCTEAKTPGVPSDISLVPEPQTLGYGFDDGPNCSHNAFYDYMSSQNQKATMFFIGSNVLGWPLQAKRAFEDGHEICVHGWSHKAMTGFTNEEAWAELYYSESFSTSALNVITNGIEYSPIKVVTGATPTCFRPPLGDIDDRIRYIAHSLGLKTMLWKYDTYDTIPGKSGVVEVAAVERNYAEFIQLAKGGAFAREGAILLAHETNNMTMEQAIKWYPQLKEAFKHIVPVYVALNETKPYVEKNVTAPNFQQYVSARSNSSKDEKTNDASSILSSLSTYTTITYMVLYWVSSVF</sequence>
<dbReference type="GO" id="GO:0009272">
    <property type="term" value="P:fungal-type cell wall biogenesis"/>
    <property type="evidence" value="ECO:0007669"/>
    <property type="project" value="UniProtKB-ARBA"/>
</dbReference>
<comment type="cofactor">
    <cofactor evidence="1">
        <name>Co(2+)</name>
        <dbReference type="ChEBI" id="CHEBI:48828"/>
    </cofactor>
</comment>
<evidence type="ECO:0000256" key="4">
    <source>
        <dbReference type="ARBA" id="ARBA00022622"/>
    </source>
</evidence>
<keyword evidence="4" id="KW-0336">GPI-anchor</keyword>
<feature type="chain" id="PRO_5006902095" description="chitin deacetylase" evidence="14">
    <location>
        <begin position="22"/>
        <end position="404"/>
    </location>
</feature>
<dbReference type="EMBL" id="LATX01001597">
    <property type="protein sequence ID" value="KTB40221.1"/>
    <property type="molecule type" value="Genomic_DNA"/>
</dbReference>
<keyword evidence="10" id="KW-0961">Cell wall biogenesis/degradation</keyword>
<dbReference type="GO" id="GO:0004099">
    <property type="term" value="F:chitin deacetylase activity"/>
    <property type="evidence" value="ECO:0007669"/>
    <property type="project" value="UniProtKB-EC"/>
</dbReference>
<keyword evidence="5" id="KW-0146">Chitin degradation</keyword>
<evidence type="ECO:0000256" key="13">
    <source>
        <dbReference type="ARBA" id="ARBA00048494"/>
    </source>
</evidence>
<evidence type="ECO:0000256" key="7">
    <source>
        <dbReference type="ARBA" id="ARBA00023277"/>
    </source>
</evidence>
<dbReference type="eggNOG" id="ENOG502QSK3">
    <property type="taxonomic scope" value="Eukaryota"/>
</dbReference>
<dbReference type="PANTHER" id="PTHR10587:SF98">
    <property type="entry name" value="CHITIN DEACETYLASE"/>
    <property type="match status" value="1"/>
</dbReference>
<keyword evidence="4" id="KW-0325">Glycoprotein</keyword>
<comment type="caution">
    <text evidence="16">The sequence shown here is derived from an EMBL/GenBank/DDBJ whole genome shotgun (WGS) entry which is preliminary data.</text>
</comment>
<evidence type="ECO:0000256" key="1">
    <source>
        <dbReference type="ARBA" id="ARBA00001941"/>
    </source>
</evidence>
<dbReference type="SUPFAM" id="SSF88713">
    <property type="entry name" value="Glycoside hydrolase/deacetylase"/>
    <property type="match status" value="1"/>
</dbReference>
<keyword evidence="6" id="KW-0472">Membrane</keyword>
<evidence type="ECO:0000259" key="15">
    <source>
        <dbReference type="PROSITE" id="PS51677"/>
    </source>
</evidence>
<dbReference type="InterPro" id="IPR050248">
    <property type="entry name" value="Polysacc_deacetylase_ArnD"/>
</dbReference>
<evidence type="ECO:0000256" key="14">
    <source>
        <dbReference type="SAM" id="SignalP"/>
    </source>
</evidence>
<evidence type="ECO:0000256" key="2">
    <source>
        <dbReference type="ARBA" id="ARBA00004609"/>
    </source>
</evidence>
<dbReference type="EC" id="3.5.1.41" evidence="12"/>
<comment type="catalytic activity">
    <reaction evidence="13">
        <text>[(1-&gt;4)-N-acetyl-beta-D-glucosaminyl](n) + n H2O = chitosan + n acetate</text>
        <dbReference type="Rhea" id="RHEA:10464"/>
        <dbReference type="Rhea" id="RHEA-COMP:9593"/>
        <dbReference type="Rhea" id="RHEA-COMP:9597"/>
        <dbReference type="ChEBI" id="CHEBI:15377"/>
        <dbReference type="ChEBI" id="CHEBI:17029"/>
        <dbReference type="ChEBI" id="CHEBI:30089"/>
        <dbReference type="ChEBI" id="CHEBI:57704"/>
        <dbReference type="EC" id="3.5.1.41"/>
    </reaction>
    <physiologicalReaction direction="left-to-right" evidence="13">
        <dbReference type="Rhea" id="RHEA:10465"/>
    </physiologicalReaction>
</comment>
<accession>A0A0W0FV34</accession>
<organism evidence="16 17">
    <name type="scientific">Moniliophthora roreri</name>
    <name type="common">Frosty pod rot fungus</name>
    <name type="synonym">Monilia roreri</name>
    <dbReference type="NCBI Taxonomy" id="221103"/>
    <lineage>
        <taxon>Eukaryota</taxon>
        <taxon>Fungi</taxon>
        <taxon>Dikarya</taxon>
        <taxon>Basidiomycota</taxon>
        <taxon>Agaricomycotina</taxon>
        <taxon>Agaricomycetes</taxon>
        <taxon>Agaricomycetidae</taxon>
        <taxon>Agaricales</taxon>
        <taxon>Marasmiineae</taxon>
        <taxon>Marasmiaceae</taxon>
        <taxon>Moniliophthora</taxon>
    </lineage>
</organism>
<dbReference type="Pfam" id="PF01522">
    <property type="entry name" value="Polysacc_deac_1"/>
    <property type="match status" value="1"/>
</dbReference>
<dbReference type="GO" id="GO:0098552">
    <property type="term" value="C:side of membrane"/>
    <property type="evidence" value="ECO:0007669"/>
    <property type="project" value="UniProtKB-KW"/>
</dbReference>
<name>A0A0W0FV34_MONRR</name>
<keyword evidence="9" id="KW-0449">Lipoprotein</keyword>
<dbReference type="GO" id="GO:0000272">
    <property type="term" value="P:polysaccharide catabolic process"/>
    <property type="evidence" value="ECO:0007669"/>
    <property type="project" value="UniProtKB-KW"/>
</dbReference>
<protein>
    <recommendedName>
        <fullName evidence="12">chitin deacetylase</fullName>
        <ecNumber evidence="12">3.5.1.41</ecNumber>
    </recommendedName>
</protein>
<keyword evidence="8" id="KW-0170">Cobalt</keyword>
<evidence type="ECO:0000256" key="11">
    <source>
        <dbReference type="ARBA" id="ARBA00023326"/>
    </source>
</evidence>
<gene>
    <name evidence="16" type="ORF">WG66_7208</name>
</gene>
<feature type="domain" description="NodB homology" evidence="15">
    <location>
        <begin position="132"/>
        <end position="345"/>
    </location>
</feature>
<evidence type="ECO:0000256" key="12">
    <source>
        <dbReference type="ARBA" id="ARBA00024056"/>
    </source>
</evidence>
<dbReference type="AlphaFoldDB" id="A0A0W0FV34"/>
<dbReference type="InterPro" id="IPR002509">
    <property type="entry name" value="NODB_dom"/>
</dbReference>
<evidence type="ECO:0000313" key="16">
    <source>
        <dbReference type="EMBL" id="KTB40221.1"/>
    </source>
</evidence>
<dbReference type="Gene3D" id="3.20.20.370">
    <property type="entry name" value="Glycoside hydrolase/deacetylase"/>
    <property type="match status" value="1"/>
</dbReference>
<keyword evidence="11" id="KW-0624">Polysaccharide degradation</keyword>
<keyword evidence="14" id="KW-0732">Signal</keyword>
<proteinExistence type="predicted"/>
<evidence type="ECO:0000256" key="3">
    <source>
        <dbReference type="ARBA" id="ARBA00022475"/>
    </source>
</evidence>
<dbReference type="PANTHER" id="PTHR10587">
    <property type="entry name" value="GLYCOSYL TRANSFERASE-RELATED"/>
    <property type="match status" value="1"/>
</dbReference>
<keyword evidence="7" id="KW-0119">Carbohydrate metabolism</keyword>
<feature type="signal peptide" evidence="14">
    <location>
        <begin position="1"/>
        <end position="21"/>
    </location>
</feature>
<dbReference type="GO" id="GO:0071555">
    <property type="term" value="P:cell wall organization"/>
    <property type="evidence" value="ECO:0007669"/>
    <property type="project" value="UniProtKB-KW"/>
</dbReference>
<dbReference type="InterPro" id="IPR011330">
    <property type="entry name" value="Glyco_hydro/deAcase_b/a-brl"/>
</dbReference>
<reference evidence="16 17" key="1">
    <citation type="submission" date="2015-12" db="EMBL/GenBank/DDBJ databases">
        <title>Draft genome sequence of Moniliophthora roreri, the causal agent of frosty pod rot of cacao.</title>
        <authorList>
            <person name="Aime M.C."/>
            <person name="Diaz-Valderrama J.R."/>
            <person name="Kijpornyongpan T."/>
            <person name="Phillips-Mora W."/>
        </authorList>
    </citation>
    <scope>NUCLEOTIDE SEQUENCE [LARGE SCALE GENOMIC DNA]</scope>
    <source>
        <strain evidence="16 17">MCA 2952</strain>
    </source>
</reference>